<name>A0A913ZGV6_PATMI</name>
<dbReference type="SMART" id="SM00078">
    <property type="entry name" value="IlGF"/>
    <property type="match status" value="1"/>
</dbReference>
<feature type="domain" description="Insulin-like" evidence="4">
    <location>
        <begin position="45"/>
        <end position="119"/>
    </location>
</feature>
<dbReference type="AlphaFoldDB" id="A0A913ZGV6"/>
<dbReference type="InterPro" id="IPR016179">
    <property type="entry name" value="Insulin-like"/>
</dbReference>
<comment type="similarity">
    <text evidence="1 2">Belongs to the insulin family.</text>
</comment>
<evidence type="ECO:0000256" key="3">
    <source>
        <dbReference type="SAM" id="SignalP"/>
    </source>
</evidence>
<reference evidence="5" key="1">
    <citation type="submission" date="2022-11" db="UniProtKB">
        <authorList>
            <consortium name="EnsemblMetazoa"/>
        </authorList>
    </citation>
    <scope>IDENTIFICATION</scope>
</reference>
<dbReference type="GO" id="GO:0005576">
    <property type="term" value="C:extracellular region"/>
    <property type="evidence" value="ECO:0007669"/>
    <property type="project" value="UniProtKB-SubCell"/>
</dbReference>
<evidence type="ECO:0000256" key="1">
    <source>
        <dbReference type="ARBA" id="ARBA00009034"/>
    </source>
</evidence>
<evidence type="ECO:0000313" key="5">
    <source>
        <dbReference type="EnsemblMetazoa" id="XP_038051022.1"/>
    </source>
</evidence>
<dbReference type="EnsemblMetazoa" id="XM_038195094.1">
    <property type="protein sequence ID" value="XP_038051022.1"/>
    <property type="gene ID" value="LOC119724160"/>
</dbReference>
<dbReference type="Pfam" id="PF00049">
    <property type="entry name" value="Insulin"/>
    <property type="match status" value="1"/>
</dbReference>
<evidence type="ECO:0000256" key="2">
    <source>
        <dbReference type="RuleBase" id="RU000406"/>
    </source>
</evidence>
<dbReference type="SUPFAM" id="SSF56994">
    <property type="entry name" value="Insulin-like"/>
    <property type="match status" value="1"/>
</dbReference>
<keyword evidence="3" id="KW-0732">Signal</keyword>
<proteinExistence type="inferred from homology"/>
<keyword evidence="6" id="KW-1185">Reference proteome</keyword>
<keyword evidence="2" id="KW-0964">Secreted</keyword>
<dbReference type="InterPro" id="IPR036438">
    <property type="entry name" value="Insulin-like_sf"/>
</dbReference>
<evidence type="ECO:0000259" key="4">
    <source>
        <dbReference type="SMART" id="SM00078"/>
    </source>
</evidence>
<dbReference type="GO" id="GO:0005179">
    <property type="term" value="F:hormone activity"/>
    <property type="evidence" value="ECO:0007669"/>
    <property type="project" value="InterPro"/>
</dbReference>
<dbReference type="RefSeq" id="XP_038051022.1">
    <property type="nucleotide sequence ID" value="XM_038195094.1"/>
</dbReference>
<dbReference type="RefSeq" id="XP_038074482.1">
    <property type="nucleotide sequence ID" value="XM_038218554.1"/>
</dbReference>
<dbReference type="PROSITE" id="PS00262">
    <property type="entry name" value="INSULIN"/>
    <property type="match status" value="1"/>
</dbReference>
<dbReference type="EnsemblMetazoa" id="XM_038218554.1">
    <property type="protein sequence ID" value="XP_038074482.1"/>
    <property type="gene ID" value="LOC119742541"/>
</dbReference>
<dbReference type="GeneID" id="119724160"/>
<dbReference type="Gene3D" id="1.10.100.10">
    <property type="entry name" value="Insulin-like"/>
    <property type="match status" value="1"/>
</dbReference>
<dbReference type="OrthoDB" id="6330326at2759"/>
<dbReference type="Proteomes" id="UP000887568">
    <property type="component" value="Unplaced"/>
</dbReference>
<feature type="chain" id="PRO_5038324093" description="Insulin-like domain-containing protein" evidence="3">
    <location>
        <begin position="19"/>
        <end position="119"/>
    </location>
</feature>
<organism evidence="5 6">
    <name type="scientific">Patiria miniata</name>
    <name type="common">Bat star</name>
    <name type="synonym">Asterina miniata</name>
    <dbReference type="NCBI Taxonomy" id="46514"/>
    <lineage>
        <taxon>Eukaryota</taxon>
        <taxon>Metazoa</taxon>
        <taxon>Echinodermata</taxon>
        <taxon>Eleutherozoa</taxon>
        <taxon>Asterozoa</taxon>
        <taxon>Asteroidea</taxon>
        <taxon>Valvatacea</taxon>
        <taxon>Valvatida</taxon>
        <taxon>Asterinidae</taxon>
        <taxon>Patiria</taxon>
    </lineage>
</organism>
<dbReference type="GeneID" id="119742541"/>
<accession>A0A913ZGV6</accession>
<evidence type="ECO:0000313" key="6">
    <source>
        <dbReference type="Proteomes" id="UP000887568"/>
    </source>
</evidence>
<dbReference type="OMA" id="EICQAFR"/>
<protein>
    <recommendedName>
        <fullName evidence="4">Insulin-like domain-containing protein</fullName>
    </recommendedName>
</protein>
<comment type="subcellular location">
    <subcellularLocation>
        <location evidence="2">Secreted</location>
    </subcellularLocation>
</comment>
<sequence length="119" mass="13616">MNRFIALLLICAFAVAIAEPADFNKDDKIDDLDIEDDGQLETRKPHYCGHRLLRKYAKICHHVTLHRRPHHLAANEAPSAFVESDEANSFLDNRGISKRGLHEECCHEGCSNREVRKHC</sequence>
<feature type="signal peptide" evidence="3">
    <location>
        <begin position="1"/>
        <end position="18"/>
    </location>
</feature>
<dbReference type="InterPro" id="IPR022353">
    <property type="entry name" value="Insulin_CS"/>
</dbReference>